<evidence type="ECO:0000259" key="6">
    <source>
        <dbReference type="Pfam" id="PF04690"/>
    </source>
</evidence>
<dbReference type="UniPathway" id="UPA00115">
    <property type="reaction ID" value="UER00412"/>
</dbReference>
<dbReference type="AlphaFoldDB" id="A0A7J7NAQ4"/>
<evidence type="ECO:0000256" key="3">
    <source>
        <dbReference type="ARBA" id="ARBA00008088"/>
    </source>
</evidence>
<dbReference type="GO" id="GO:0009052">
    <property type="term" value="P:pentose-phosphate shunt, non-oxidative branch"/>
    <property type="evidence" value="ECO:0007669"/>
    <property type="project" value="InterPro"/>
</dbReference>
<name>A0A7J7NAQ4_9MAGN</name>
<dbReference type="InterPro" id="IPR004788">
    <property type="entry name" value="Ribose5P_isomerase_type_A"/>
</dbReference>
<dbReference type="NCBIfam" id="TIGR00021">
    <property type="entry name" value="rpiA"/>
    <property type="match status" value="1"/>
</dbReference>
<dbReference type="Pfam" id="PF06026">
    <property type="entry name" value="Rib_5-P_isom_A"/>
    <property type="match status" value="1"/>
</dbReference>
<proteinExistence type="inferred from homology"/>
<keyword evidence="5" id="KW-0413">Isomerase</keyword>
<dbReference type="Gene3D" id="3.40.50.1360">
    <property type="match status" value="1"/>
</dbReference>
<dbReference type="PANTHER" id="PTHR43748">
    <property type="entry name" value="RIBOSE-5-PHOSPHATE ISOMERASE 3, CHLOROPLASTIC-RELATED"/>
    <property type="match status" value="1"/>
</dbReference>
<dbReference type="Gene3D" id="3.30.70.260">
    <property type="match status" value="1"/>
</dbReference>
<dbReference type="InterPro" id="IPR056775">
    <property type="entry name" value="YABBY_C"/>
</dbReference>
<dbReference type="SUPFAM" id="SSF100950">
    <property type="entry name" value="NagB/RpiA/CoA transferase-like"/>
    <property type="match status" value="1"/>
</dbReference>
<keyword evidence="9" id="KW-1185">Reference proteome</keyword>
<evidence type="ECO:0000313" key="9">
    <source>
        <dbReference type="Proteomes" id="UP000541444"/>
    </source>
</evidence>
<dbReference type="PANTHER" id="PTHR43748:SF2">
    <property type="entry name" value="RIBOSE-5-PHOSPHATE ISOMERASE 2-RELATED"/>
    <property type="match status" value="1"/>
</dbReference>
<evidence type="ECO:0000256" key="5">
    <source>
        <dbReference type="ARBA" id="ARBA00023235"/>
    </source>
</evidence>
<evidence type="ECO:0000256" key="2">
    <source>
        <dbReference type="ARBA" id="ARBA00004988"/>
    </source>
</evidence>
<comment type="pathway">
    <text evidence="2">Carbohydrate degradation; pentose phosphate pathway; D-ribose 5-phosphate from D-ribulose 5-phosphate (non-oxidative stage): step 1/1.</text>
</comment>
<dbReference type="Pfam" id="PF24868">
    <property type="entry name" value="YABBY_N"/>
    <property type="match status" value="1"/>
</dbReference>
<dbReference type="OrthoDB" id="667577at2759"/>
<feature type="domain" description="YABBY N-terminal" evidence="7">
    <location>
        <begin position="14"/>
        <end position="66"/>
    </location>
</feature>
<reference evidence="8 9" key="1">
    <citation type="journal article" date="2020" name="IScience">
        <title>Genome Sequencing of the Endangered Kingdonia uniflora (Circaeasteraceae, Ranunculales) Reveals Potential Mechanisms of Evolutionary Specialization.</title>
        <authorList>
            <person name="Sun Y."/>
            <person name="Deng T."/>
            <person name="Zhang A."/>
            <person name="Moore M.J."/>
            <person name="Landis J.B."/>
            <person name="Lin N."/>
            <person name="Zhang H."/>
            <person name="Zhang X."/>
            <person name="Huang J."/>
            <person name="Zhang X."/>
            <person name="Sun H."/>
            <person name="Wang H."/>
        </authorList>
    </citation>
    <scope>NUCLEOTIDE SEQUENCE [LARGE SCALE GENOMIC DNA]</scope>
    <source>
        <strain evidence="8">TB1705</strain>
        <tissue evidence="8">Leaf</tissue>
    </source>
</reference>
<evidence type="ECO:0000259" key="7">
    <source>
        <dbReference type="Pfam" id="PF24868"/>
    </source>
</evidence>
<comment type="catalytic activity">
    <reaction evidence="1">
        <text>aldehydo-D-ribose 5-phosphate = D-ribulose 5-phosphate</text>
        <dbReference type="Rhea" id="RHEA:14657"/>
        <dbReference type="ChEBI" id="CHEBI:58121"/>
        <dbReference type="ChEBI" id="CHEBI:58273"/>
        <dbReference type="EC" id="5.3.1.6"/>
    </reaction>
</comment>
<evidence type="ECO:0000313" key="8">
    <source>
        <dbReference type="EMBL" id="KAF6164100.1"/>
    </source>
</evidence>
<dbReference type="InterPro" id="IPR037171">
    <property type="entry name" value="NagB/RpiA_transferase-like"/>
</dbReference>
<feature type="domain" description="YABBY protein C-terminal" evidence="6">
    <location>
        <begin position="131"/>
        <end position="193"/>
    </location>
</feature>
<dbReference type="InterPro" id="IPR056776">
    <property type="entry name" value="YABBY_N"/>
</dbReference>
<dbReference type="EMBL" id="JACGCM010000940">
    <property type="protein sequence ID" value="KAF6164100.1"/>
    <property type="molecule type" value="Genomic_DNA"/>
</dbReference>
<protein>
    <recommendedName>
        <fullName evidence="4">ribose-5-phosphate isomerase</fullName>
        <ecNumber evidence="4">5.3.1.6</ecNumber>
    </recommendedName>
</protein>
<organism evidence="8 9">
    <name type="scientific">Kingdonia uniflora</name>
    <dbReference type="NCBI Taxonomy" id="39325"/>
    <lineage>
        <taxon>Eukaryota</taxon>
        <taxon>Viridiplantae</taxon>
        <taxon>Streptophyta</taxon>
        <taxon>Embryophyta</taxon>
        <taxon>Tracheophyta</taxon>
        <taxon>Spermatophyta</taxon>
        <taxon>Magnoliopsida</taxon>
        <taxon>Ranunculales</taxon>
        <taxon>Circaeasteraceae</taxon>
        <taxon>Kingdonia</taxon>
    </lineage>
</organism>
<dbReference type="EC" id="5.3.1.6" evidence="4"/>
<sequence>MSSCNNTLLDLEDHQVCYLQCGFCTTILLVSVPITVTTTREVNVICGQCNSLLSVNMFEASFFPPQHFASLSDELQQVICSNEVEVLSNYPTLKVSNMNNPVNFNSDIFEEEITHPQLIAKNPANLYSDYEEENIPPRPIVNKPPERKRRVPSAYNRFIKEEIRRLKVIDPNMTHKIAFGTAAKNWSVHARFQQKIDGEGYIGRNTAAGERNSTVTTISDALASEHNNVTISNIKKNKFTYWIKTRDFHLQGKLKNIIGIPTSKKTKQQALSLGIPLSDLDSHPVLDLAIDGADEVDGSLNLVKGRGGSLLREKMVESVCKQFVVIVDESKIVHHLGSTGGSIPIEVIPFCWKFIEMRLQNLFKDLGCAVKLRTIGEGQNEEPFVIDNANYIVNLYFKGDIGGLNVASDAILRLPGVVEHGMFLNIATTAIVAGELGVMVRNK</sequence>
<comment type="similarity">
    <text evidence="3">Belongs to the ribose 5-phosphate isomerase family.</text>
</comment>
<gene>
    <name evidence="8" type="ORF">GIB67_017684</name>
</gene>
<dbReference type="SUPFAM" id="SSF75445">
    <property type="entry name" value="D-ribose-5-phosphate isomerase (RpiA), lid domain"/>
    <property type="match status" value="1"/>
</dbReference>
<dbReference type="CDD" id="cd01398">
    <property type="entry name" value="RPI_A"/>
    <property type="match status" value="1"/>
</dbReference>
<evidence type="ECO:0000256" key="4">
    <source>
        <dbReference type="ARBA" id="ARBA00011959"/>
    </source>
</evidence>
<evidence type="ECO:0000256" key="1">
    <source>
        <dbReference type="ARBA" id="ARBA00001713"/>
    </source>
</evidence>
<dbReference type="InterPro" id="IPR050262">
    <property type="entry name" value="Ribose-5P_isomerase"/>
</dbReference>
<accession>A0A7J7NAQ4</accession>
<dbReference type="GO" id="GO:0004751">
    <property type="term" value="F:ribose-5-phosphate isomerase activity"/>
    <property type="evidence" value="ECO:0007669"/>
    <property type="project" value="UniProtKB-EC"/>
</dbReference>
<dbReference type="Proteomes" id="UP000541444">
    <property type="component" value="Unassembled WGS sequence"/>
</dbReference>
<comment type="caution">
    <text evidence="8">The sequence shown here is derived from an EMBL/GenBank/DDBJ whole genome shotgun (WGS) entry which is preliminary data.</text>
</comment>
<dbReference type="Pfam" id="PF04690">
    <property type="entry name" value="YABBY"/>
    <property type="match status" value="1"/>
</dbReference>